<dbReference type="GO" id="GO:0016491">
    <property type="term" value="F:oxidoreductase activity"/>
    <property type="evidence" value="ECO:0007669"/>
    <property type="project" value="UniProtKB-KW"/>
</dbReference>
<gene>
    <name evidence="4" type="ORF">AM592_19955</name>
</gene>
<evidence type="ECO:0000313" key="4">
    <source>
        <dbReference type="EMBL" id="ALC83553.1"/>
    </source>
</evidence>
<dbReference type="PATRIC" id="fig|1441095.3.peg.4415"/>
<sequence>MSIKVKQESLFSDVIRDRHSVRKYDPNWKLSKDEINEILKEATLAPSGANVQPWRFLVIDDQAKKEILLPIAFNQEQVVQASAIIAVLGDSQAIEKVEQIYSAAVEAGYMTEEAKSQMIKNINGYYSDPHSDIVKRSLLIDGGLVSMQIMLSAKARGYDTVPMAGYSEPEFRKAFGISDRYATVMLIAIGKAAQPAHPTVRLPLDEVTFWNTMPEQS</sequence>
<comment type="similarity">
    <text evidence="1">Belongs to the nitroreductase family.</text>
</comment>
<dbReference type="Proteomes" id="UP000067625">
    <property type="component" value="Chromosome"/>
</dbReference>
<dbReference type="CDD" id="cd02137">
    <property type="entry name" value="MhqN-like"/>
    <property type="match status" value="1"/>
</dbReference>
<proteinExistence type="inferred from homology"/>
<keyword evidence="5" id="KW-1185">Reference proteome</keyword>
<dbReference type="OrthoDB" id="9782629at2"/>
<accession>A0A0M4GCA4</accession>
<dbReference type="AlphaFoldDB" id="A0A0M4GCA4"/>
<dbReference type="InterPro" id="IPR000415">
    <property type="entry name" value="Nitroreductase-like"/>
</dbReference>
<evidence type="ECO:0000259" key="3">
    <source>
        <dbReference type="Pfam" id="PF00881"/>
    </source>
</evidence>
<evidence type="ECO:0000313" key="5">
    <source>
        <dbReference type="Proteomes" id="UP000067625"/>
    </source>
</evidence>
<name>A0A0M4GCA4_9BACI</name>
<dbReference type="STRING" id="1441095.AM592_19955"/>
<dbReference type="Pfam" id="PF00881">
    <property type="entry name" value="Nitroreductase"/>
    <property type="match status" value="1"/>
</dbReference>
<dbReference type="PANTHER" id="PTHR43673">
    <property type="entry name" value="NAD(P)H NITROREDUCTASE YDGI-RELATED"/>
    <property type="match status" value="1"/>
</dbReference>
<feature type="domain" description="Nitroreductase" evidence="3">
    <location>
        <begin position="15"/>
        <end position="191"/>
    </location>
</feature>
<evidence type="ECO:0000256" key="1">
    <source>
        <dbReference type="ARBA" id="ARBA00007118"/>
    </source>
</evidence>
<keyword evidence="2" id="KW-0560">Oxidoreductase</keyword>
<dbReference type="SUPFAM" id="SSF55469">
    <property type="entry name" value="FMN-dependent nitroreductase-like"/>
    <property type="match status" value="1"/>
</dbReference>
<dbReference type="EMBL" id="CP012600">
    <property type="protein sequence ID" value="ALC83553.1"/>
    <property type="molecule type" value="Genomic_DNA"/>
</dbReference>
<dbReference type="PANTHER" id="PTHR43673:SF10">
    <property type="entry name" value="NADH DEHYDROGENASE_NAD(P)H NITROREDUCTASE XCC3605-RELATED"/>
    <property type="match status" value="1"/>
</dbReference>
<reference evidence="5" key="1">
    <citation type="submission" date="2015-08" db="EMBL/GenBank/DDBJ databases">
        <title>Genome sequencing project for genomic taxonomy and phylogenomics of Bacillus-like bacteria.</title>
        <authorList>
            <person name="Liu B."/>
            <person name="Wang J."/>
            <person name="Zhu Y."/>
            <person name="Liu G."/>
            <person name="Chen Q."/>
            <person name="Chen Z."/>
            <person name="Lan J."/>
            <person name="Che J."/>
            <person name="Ge C."/>
            <person name="Shi H."/>
            <person name="Pan Z."/>
            <person name="Liu X."/>
        </authorList>
    </citation>
    <scope>NUCLEOTIDE SEQUENCE [LARGE SCALE GENOMIC DNA]</scope>
    <source>
        <strain evidence="5">FJAT-4402</strain>
    </source>
</reference>
<dbReference type="RefSeq" id="WP_053605405.1">
    <property type="nucleotide sequence ID" value="NZ_CP012600.1"/>
</dbReference>
<organism evidence="4 5">
    <name type="scientific">Bacillus gobiensis</name>
    <dbReference type="NCBI Taxonomy" id="1441095"/>
    <lineage>
        <taxon>Bacteria</taxon>
        <taxon>Bacillati</taxon>
        <taxon>Bacillota</taxon>
        <taxon>Bacilli</taxon>
        <taxon>Bacillales</taxon>
        <taxon>Bacillaceae</taxon>
        <taxon>Bacillus</taxon>
    </lineage>
</organism>
<dbReference type="InterPro" id="IPR029479">
    <property type="entry name" value="Nitroreductase"/>
</dbReference>
<reference evidence="4 5" key="2">
    <citation type="journal article" date="2016" name="Int. J. Syst. Evol. Microbiol.">
        <title>Bacillus gobiensis sp. nov., isolated from a soil sample.</title>
        <authorList>
            <person name="Liu B."/>
            <person name="Liu G.H."/>
            <person name="Cetin S."/>
            <person name="Schumann P."/>
            <person name="Pan Z.Z."/>
            <person name="Chen Q.Q."/>
        </authorList>
    </citation>
    <scope>NUCLEOTIDE SEQUENCE [LARGE SCALE GENOMIC DNA]</scope>
    <source>
        <strain evidence="4 5">FJAT-4402</strain>
    </source>
</reference>
<evidence type="ECO:0000256" key="2">
    <source>
        <dbReference type="ARBA" id="ARBA00023002"/>
    </source>
</evidence>
<dbReference type="Gene3D" id="3.40.109.10">
    <property type="entry name" value="NADH Oxidase"/>
    <property type="match status" value="1"/>
</dbReference>
<protein>
    <submittedName>
        <fullName evidence="4">NAD(P)H nitroreductase</fullName>
    </submittedName>
</protein>